<comment type="subcellular location">
    <subcellularLocation>
        <location evidence="1 10">Endoplasmic reticulum membrane</location>
        <topology evidence="1 10">Multi-pass membrane protein</topology>
    </subcellularLocation>
</comment>
<evidence type="ECO:0000256" key="8">
    <source>
        <dbReference type="ARBA" id="ARBA00044793"/>
    </source>
</evidence>
<keyword evidence="4 10" id="KW-0812">Transmembrane</keyword>
<organism evidence="12 13">
    <name type="scientific">Funneliformis caledonium</name>
    <dbReference type="NCBI Taxonomy" id="1117310"/>
    <lineage>
        <taxon>Eukaryota</taxon>
        <taxon>Fungi</taxon>
        <taxon>Fungi incertae sedis</taxon>
        <taxon>Mucoromycota</taxon>
        <taxon>Glomeromycotina</taxon>
        <taxon>Glomeromycetes</taxon>
        <taxon>Glomerales</taxon>
        <taxon>Glomeraceae</taxon>
        <taxon>Funneliformis</taxon>
    </lineage>
</organism>
<evidence type="ECO:0000313" key="13">
    <source>
        <dbReference type="Proteomes" id="UP000789570"/>
    </source>
</evidence>
<dbReference type="Proteomes" id="UP000789570">
    <property type="component" value="Unassembled WGS sequence"/>
</dbReference>
<feature type="transmembrane region" description="Helical" evidence="10">
    <location>
        <begin position="495"/>
        <end position="520"/>
    </location>
</feature>
<evidence type="ECO:0000256" key="3">
    <source>
        <dbReference type="ARBA" id="ARBA00010288"/>
    </source>
</evidence>
<keyword evidence="7 10" id="KW-0472">Membrane</keyword>
<feature type="transmembrane region" description="Helical" evidence="10">
    <location>
        <begin position="392"/>
        <end position="418"/>
    </location>
</feature>
<sequence>MSRHVKENSNEKDNKIIENKSQSESQGDVSKILSSSVAGASSLVMLQLISRLATFVLHQIVLRYTDPATFGIASVQLELLLATILFLSREGFRCALLRGSGDVSEVDHDENLQGKSKDSIIFGNSPAGSIQKITNLSYVPIPIGIITTFLACVFYIFYATEESLATPYYVISVVLYGLAAFGELIIEPLYIATMNNLIFTLRVRCEMVGVVVRCVITLTMTLMGIPKNNEKGKNAYGILAFAVAQFAFMLVLLIGYVGYFISNWDIQLLKPRKLKDERQGVFWFDEHLFGLAKTFTKQSLLKHVLTEGDKMLIAWLSESADQGIYAFVVNYGKESKAAARKIVLTTSLQVLLVLMKFHLLLGLLFIGLATNYTGTLIDLFVGPVWSKSLAPFALSIYCIYVPIMGINGITEAFVAAVATEETLSVLNYWLIAFSAGFVGAGIIFMKGLSAGAVGLIAANMFNLSTRIVWSWNFIKSYFLKDRGGNKQEMDELKRMLSVSNLLPKPLVLISFGLAWIITYFSNQFIGWETLDAKIKHIAIGGVCAILVAGIT</sequence>
<dbReference type="GO" id="GO:0005789">
    <property type="term" value="C:endoplasmic reticulum membrane"/>
    <property type="evidence" value="ECO:0007669"/>
    <property type="project" value="UniProtKB-SubCell"/>
</dbReference>
<evidence type="ECO:0000256" key="10">
    <source>
        <dbReference type="RuleBase" id="RU365067"/>
    </source>
</evidence>
<comment type="similarity">
    <text evidence="3 10">Belongs to the RFT1 family.</text>
</comment>
<evidence type="ECO:0000256" key="6">
    <source>
        <dbReference type="ARBA" id="ARBA00022989"/>
    </source>
</evidence>
<keyword evidence="6 10" id="KW-1133">Transmembrane helix</keyword>
<dbReference type="GO" id="GO:0034203">
    <property type="term" value="P:glycolipid translocation"/>
    <property type="evidence" value="ECO:0007669"/>
    <property type="project" value="TreeGrafter"/>
</dbReference>
<feature type="transmembrane region" description="Helical" evidence="10">
    <location>
        <begin position="238"/>
        <end position="262"/>
    </location>
</feature>
<feature type="region of interest" description="Disordered" evidence="11">
    <location>
        <begin position="1"/>
        <end position="23"/>
    </location>
</feature>
<name>A0A9N8WK23_9GLOM</name>
<protein>
    <recommendedName>
        <fullName evidence="8 10">Man(5)GlcNAc(2)-PP-dolichol translocation protein RFT1</fullName>
    </recommendedName>
</protein>
<keyword evidence="13" id="KW-1185">Reference proteome</keyword>
<feature type="transmembrane region" description="Helical" evidence="10">
    <location>
        <begin position="166"/>
        <end position="186"/>
    </location>
</feature>
<evidence type="ECO:0000256" key="9">
    <source>
        <dbReference type="ARBA" id="ARBA00045912"/>
    </source>
</evidence>
<dbReference type="PANTHER" id="PTHR13117:SF5">
    <property type="entry name" value="PROTEIN RFT1 HOMOLOG"/>
    <property type="match status" value="1"/>
</dbReference>
<keyword evidence="10" id="KW-0813">Transport</keyword>
<dbReference type="Pfam" id="PF04506">
    <property type="entry name" value="Rft-1"/>
    <property type="match status" value="2"/>
</dbReference>
<evidence type="ECO:0000313" key="12">
    <source>
        <dbReference type="EMBL" id="CAG8489893.1"/>
    </source>
</evidence>
<feature type="transmembrane region" description="Helical" evidence="10">
    <location>
        <begin position="425"/>
        <end position="445"/>
    </location>
</feature>
<feature type="compositionally biased region" description="Basic and acidic residues" evidence="11">
    <location>
        <begin position="1"/>
        <end position="18"/>
    </location>
</feature>
<dbReference type="OrthoDB" id="9979195at2759"/>
<dbReference type="AlphaFoldDB" id="A0A9N8WK23"/>
<evidence type="ECO:0000256" key="4">
    <source>
        <dbReference type="ARBA" id="ARBA00022692"/>
    </source>
</evidence>
<feature type="transmembrane region" description="Helical" evidence="10">
    <location>
        <begin position="350"/>
        <end position="372"/>
    </location>
</feature>
<comment type="caution">
    <text evidence="12">The sequence shown here is derived from an EMBL/GenBank/DDBJ whole genome shotgun (WGS) entry which is preliminary data.</text>
</comment>
<dbReference type="GO" id="GO:0006488">
    <property type="term" value="P:dolichol-linked oligosaccharide biosynthetic process"/>
    <property type="evidence" value="ECO:0007669"/>
    <property type="project" value="InterPro"/>
</dbReference>
<evidence type="ECO:0000256" key="11">
    <source>
        <dbReference type="SAM" id="MobiDB-lite"/>
    </source>
</evidence>
<feature type="transmembrane region" description="Helical" evidence="10">
    <location>
        <begin position="207"/>
        <end position="226"/>
    </location>
</feature>
<comment type="function">
    <text evidence="9 10">Intramembrane glycolipid transporter that operates in the biosynthetic pathway of dolichol-linked oligosaccharides, the glycan precursors employed in protein asparagine (N)-glycosylation. The sequential addition of sugars to dolichol pyrophosphate produces dolichol-linked oligosaccharides containing fourteen sugars, including two GlcNAcs, nine mannoses and three glucoses. Once assembled, the oligosaccharide is transferred from the lipid to nascent proteins by oligosaccharyltransferases. The assembly of dolichol-linked oligosaccharides begins on the cytosolic side of the endoplasmic reticulum membrane and finishes in its lumen. RFT1 could mediate the translocation of the cytosolically oriented intermediate DolPP-GlcNAc2Man5, produced by ALG11, into the ER lumen where dolichol-linked oligosaccharides assembly continues. However, the intramembrane lipid transporter activity could not be confirmed in vitro.</text>
</comment>
<accession>A0A9N8WK23</accession>
<feature type="transmembrane region" description="Helical" evidence="10">
    <location>
        <begin position="138"/>
        <end position="160"/>
    </location>
</feature>
<evidence type="ECO:0000256" key="7">
    <source>
        <dbReference type="ARBA" id="ARBA00023136"/>
    </source>
</evidence>
<keyword evidence="5 10" id="KW-0256">Endoplasmic reticulum</keyword>
<gene>
    <name evidence="12" type="ORF">FCALED_LOCUS3153</name>
</gene>
<reference evidence="12" key="1">
    <citation type="submission" date="2021-06" db="EMBL/GenBank/DDBJ databases">
        <authorList>
            <person name="Kallberg Y."/>
            <person name="Tangrot J."/>
            <person name="Rosling A."/>
        </authorList>
    </citation>
    <scope>NUCLEOTIDE SEQUENCE</scope>
    <source>
        <strain evidence="12">UK204</strain>
    </source>
</reference>
<evidence type="ECO:0000256" key="2">
    <source>
        <dbReference type="ARBA" id="ARBA00004922"/>
    </source>
</evidence>
<proteinExistence type="inferred from homology"/>
<comment type="pathway">
    <text evidence="2">Protein modification; protein glycosylation.</text>
</comment>
<dbReference type="InterPro" id="IPR007594">
    <property type="entry name" value="RFT1"/>
</dbReference>
<feature type="transmembrane region" description="Helical" evidence="10">
    <location>
        <begin position="451"/>
        <end position="474"/>
    </location>
</feature>
<dbReference type="PANTHER" id="PTHR13117">
    <property type="entry name" value="ENDOPLASMIC RETICULUM MULTISPAN TRANSMEMBRANE PROTEIN-RELATED"/>
    <property type="match status" value="1"/>
</dbReference>
<dbReference type="EMBL" id="CAJVPQ010000531">
    <property type="protein sequence ID" value="CAG8489893.1"/>
    <property type="molecule type" value="Genomic_DNA"/>
</dbReference>
<evidence type="ECO:0000256" key="1">
    <source>
        <dbReference type="ARBA" id="ARBA00004477"/>
    </source>
</evidence>
<evidence type="ECO:0000256" key="5">
    <source>
        <dbReference type="ARBA" id="ARBA00022824"/>
    </source>
</evidence>
<comment type="caution">
    <text evidence="10">Lacks conserved residue(s) required for the propagation of feature annotation.</text>
</comment>